<sequence length="82" mass="8564">MPAQLMGGMGVTECLAGRVNQVLMVATEGTAETHTISFVTYRLATTTTTPFMPEVAMGVTVVEVDTVAEEVTAAMEPKAATV</sequence>
<proteinExistence type="predicted"/>
<reference evidence="1 2" key="1">
    <citation type="submission" date="2021-03" db="EMBL/GenBank/DDBJ databases">
        <title>Genomic and phenotypic characterization of Chloracidobacterium isolates provides evidence for multiple species.</title>
        <authorList>
            <person name="Saini M.K."/>
            <person name="Costas A.M.G."/>
            <person name="Tank M."/>
            <person name="Bryant D.A."/>
        </authorList>
    </citation>
    <scope>NUCLEOTIDE SEQUENCE [LARGE SCALE GENOMIC DNA]</scope>
    <source>
        <strain evidence="1 2">BV2-C</strain>
    </source>
</reference>
<keyword evidence="2" id="KW-1185">Reference proteome</keyword>
<dbReference type="Proteomes" id="UP000676506">
    <property type="component" value="Chromosome 1"/>
</dbReference>
<accession>A0ABX8B786</accession>
<dbReference type="RefSeq" id="WP_211428187.1">
    <property type="nucleotide sequence ID" value="NZ_CP072648.1"/>
</dbReference>
<protein>
    <submittedName>
        <fullName evidence="1">Uncharacterized protein</fullName>
    </submittedName>
</protein>
<name>A0ABX8B786_9BACT</name>
<evidence type="ECO:0000313" key="1">
    <source>
        <dbReference type="EMBL" id="QUW02297.1"/>
    </source>
</evidence>
<organism evidence="1 2">
    <name type="scientific">Chloracidobacterium validum</name>
    <dbReference type="NCBI Taxonomy" id="2821543"/>
    <lineage>
        <taxon>Bacteria</taxon>
        <taxon>Pseudomonadati</taxon>
        <taxon>Acidobacteriota</taxon>
        <taxon>Terriglobia</taxon>
        <taxon>Terriglobales</taxon>
        <taxon>Acidobacteriaceae</taxon>
        <taxon>Chloracidobacterium</taxon>
    </lineage>
</organism>
<gene>
    <name evidence="1" type="ORF">J8C06_07985</name>
</gene>
<evidence type="ECO:0000313" key="2">
    <source>
        <dbReference type="Proteomes" id="UP000676506"/>
    </source>
</evidence>
<dbReference type="EMBL" id="CP072648">
    <property type="protein sequence ID" value="QUW02297.1"/>
    <property type="molecule type" value="Genomic_DNA"/>
</dbReference>